<evidence type="ECO:0000313" key="6">
    <source>
        <dbReference type="EnsemblMetazoa" id="XP_030837812"/>
    </source>
</evidence>
<dbReference type="KEGG" id="spu:763427"/>
<comment type="subcellular location">
    <subcellularLocation>
        <location evidence="1">Membrane</location>
        <topology evidence="1">Multi-pass membrane protein</topology>
    </subcellularLocation>
</comment>
<dbReference type="InterPro" id="IPR019372">
    <property type="entry name" value="LHFPL"/>
</dbReference>
<evidence type="ECO:0000256" key="4">
    <source>
        <dbReference type="ARBA" id="ARBA00023136"/>
    </source>
</evidence>
<reference evidence="7" key="1">
    <citation type="submission" date="2015-02" db="EMBL/GenBank/DDBJ databases">
        <title>Genome sequencing for Strongylocentrotus purpuratus.</title>
        <authorList>
            <person name="Murali S."/>
            <person name="Liu Y."/>
            <person name="Vee V."/>
            <person name="English A."/>
            <person name="Wang M."/>
            <person name="Skinner E."/>
            <person name="Han Y."/>
            <person name="Muzny D.M."/>
            <person name="Worley K.C."/>
            <person name="Gibbs R.A."/>
        </authorList>
    </citation>
    <scope>NUCLEOTIDE SEQUENCE</scope>
</reference>
<dbReference type="PANTHER" id="PTHR12489">
    <property type="entry name" value="LIPOMA HMGIC FUSION PARTNER-LIKE PROTEIN"/>
    <property type="match status" value="1"/>
</dbReference>
<dbReference type="AlphaFoldDB" id="A0A7M7NKC8"/>
<evidence type="ECO:0000313" key="7">
    <source>
        <dbReference type="Proteomes" id="UP000007110"/>
    </source>
</evidence>
<name>A0A7M7NKC8_STRPU</name>
<dbReference type="InParanoid" id="A0A7M7NKC8"/>
<keyword evidence="4 5" id="KW-0472">Membrane</keyword>
<accession>A0A7M7NKC8</accession>
<protein>
    <recommendedName>
        <fullName evidence="8">Lipoma HMGIC fusion partner-like 2 protein</fullName>
    </recommendedName>
</protein>
<dbReference type="OMA" id="VMQTCGN"/>
<dbReference type="Gene3D" id="1.20.140.150">
    <property type="match status" value="1"/>
</dbReference>
<feature type="transmembrane region" description="Helical" evidence="5">
    <location>
        <begin position="77"/>
        <end position="101"/>
    </location>
</feature>
<evidence type="ECO:0008006" key="8">
    <source>
        <dbReference type="Google" id="ProtNLM"/>
    </source>
</evidence>
<keyword evidence="7" id="KW-1185">Reference proteome</keyword>
<keyword evidence="3 5" id="KW-1133">Transmembrane helix</keyword>
<proteinExistence type="predicted"/>
<evidence type="ECO:0000256" key="3">
    <source>
        <dbReference type="ARBA" id="ARBA00022989"/>
    </source>
</evidence>
<dbReference type="PANTHER" id="PTHR12489:SF16">
    <property type="entry name" value="LHFPL TETRASPAN SUBFAMILY MEMBER 6 PROTEIN-RELATED"/>
    <property type="match status" value="1"/>
</dbReference>
<dbReference type="GO" id="GO:0016020">
    <property type="term" value="C:membrane"/>
    <property type="evidence" value="ECO:0000318"/>
    <property type="project" value="GO_Central"/>
</dbReference>
<keyword evidence="2 5" id="KW-0812">Transmembrane</keyword>
<sequence>MDTARYTYNSIGRTHGYPISMRSLEPGTYIKRSAASLASSHRCGTVGAGSHAGLASRDRLGNVPTTMTISFGLTAVGILWSIVSIVATMASSIGLFMPYWMRGHMFNGTLPVHFGVFRRCNYPTAPNNYVFDCGHYTTFGDIPTLTWKICTIVIGLACIASMFVGLTSLLACCMRDLVTRKVGKVCGAIQFVAALLIAVGCVLYPNGWSHIQVKEACGGTSAPFNLGECTLDWAFYLTASSCVALLLASLLSIRAGATKMNHYGI</sequence>
<dbReference type="Proteomes" id="UP000007110">
    <property type="component" value="Unassembled WGS sequence"/>
</dbReference>
<evidence type="ECO:0000256" key="1">
    <source>
        <dbReference type="ARBA" id="ARBA00004141"/>
    </source>
</evidence>
<dbReference type="FunCoup" id="A0A7M7NKC8">
    <property type="interactions" value="479"/>
</dbReference>
<reference evidence="6" key="2">
    <citation type="submission" date="2021-01" db="UniProtKB">
        <authorList>
            <consortium name="EnsemblMetazoa"/>
        </authorList>
    </citation>
    <scope>IDENTIFICATION</scope>
</reference>
<dbReference type="Pfam" id="PF10242">
    <property type="entry name" value="L_HMGIC_fpl"/>
    <property type="match status" value="1"/>
</dbReference>
<organism evidence="6 7">
    <name type="scientific">Strongylocentrotus purpuratus</name>
    <name type="common">Purple sea urchin</name>
    <dbReference type="NCBI Taxonomy" id="7668"/>
    <lineage>
        <taxon>Eukaryota</taxon>
        <taxon>Metazoa</taxon>
        <taxon>Echinodermata</taxon>
        <taxon>Eleutherozoa</taxon>
        <taxon>Echinozoa</taxon>
        <taxon>Echinoidea</taxon>
        <taxon>Euechinoidea</taxon>
        <taxon>Echinacea</taxon>
        <taxon>Camarodonta</taxon>
        <taxon>Echinidea</taxon>
        <taxon>Strongylocentrotidae</taxon>
        <taxon>Strongylocentrotus</taxon>
    </lineage>
</organism>
<dbReference type="EnsemblMetazoa" id="XM_030981952">
    <property type="protein sequence ID" value="XP_030837812"/>
    <property type="gene ID" value="LOC763427"/>
</dbReference>
<dbReference type="GeneID" id="763427"/>
<evidence type="ECO:0000256" key="2">
    <source>
        <dbReference type="ARBA" id="ARBA00022692"/>
    </source>
</evidence>
<dbReference type="OrthoDB" id="5873721at2759"/>
<dbReference type="RefSeq" id="XP_030837812.1">
    <property type="nucleotide sequence ID" value="XM_030981952.1"/>
</dbReference>
<feature type="transmembrane region" description="Helical" evidence="5">
    <location>
        <begin position="145"/>
        <end position="173"/>
    </location>
</feature>
<feature type="transmembrane region" description="Helical" evidence="5">
    <location>
        <begin position="185"/>
        <end position="205"/>
    </location>
</feature>
<evidence type="ECO:0000256" key="5">
    <source>
        <dbReference type="SAM" id="Phobius"/>
    </source>
</evidence>
<feature type="transmembrane region" description="Helical" evidence="5">
    <location>
        <begin position="233"/>
        <end position="253"/>
    </location>
</feature>